<sequence length="182" mass="20734">MSTRICRIRPAVECGINYSHNLYVADVNDPDKVALTFTLPNQAHSTLSDEDIIGWVDRSVFSKNLHLNTESSAISSIKPFNFTSNHQFESRLHKFLAENIHKDEAAQALANYQKEGHLNINDERVFTPWGRVSDPEDILGNVLVQNGKIVKGSYQRMPTHRLFSLNGLFQLNKSLHDLYIQK</sequence>
<dbReference type="InParanoid" id="F4PBD6"/>
<proteinExistence type="predicted"/>
<dbReference type="OMA" id="HEMVMKN"/>
<evidence type="ECO:0000313" key="1">
    <source>
        <dbReference type="EMBL" id="EGF77305.1"/>
    </source>
</evidence>
<gene>
    <name evidence="1" type="ORF">BATDEDRAFT_91812</name>
</gene>
<accession>F4PBD6</accession>
<dbReference type="AlphaFoldDB" id="F4PBD6"/>
<dbReference type="Proteomes" id="UP000007241">
    <property type="component" value="Unassembled WGS sequence"/>
</dbReference>
<protein>
    <submittedName>
        <fullName evidence="1">Uncharacterized protein</fullName>
    </submittedName>
</protein>
<dbReference type="PANTHER" id="PTHR37331:SF1">
    <property type="entry name" value="YALI0F11671P"/>
    <property type="match status" value="1"/>
</dbReference>
<dbReference type="STRING" id="684364.F4PBD6"/>
<keyword evidence="2" id="KW-1185">Reference proteome</keyword>
<dbReference type="OrthoDB" id="5397701at2759"/>
<reference evidence="1 2" key="1">
    <citation type="submission" date="2009-12" db="EMBL/GenBank/DDBJ databases">
        <title>The draft genome of Batrachochytrium dendrobatidis.</title>
        <authorList>
            <consortium name="US DOE Joint Genome Institute (JGI-PGF)"/>
            <person name="Kuo A."/>
            <person name="Salamov A."/>
            <person name="Schmutz J."/>
            <person name="Lucas S."/>
            <person name="Pitluck S."/>
            <person name="Rosenblum E."/>
            <person name="Stajich J."/>
            <person name="Eisen M."/>
            <person name="Grigoriev I.V."/>
        </authorList>
    </citation>
    <scope>NUCLEOTIDE SEQUENCE [LARGE SCALE GENOMIC DNA]</scope>
    <source>
        <strain evidence="2">JAM81 / FGSC 10211</strain>
    </source>
</reference>
<dbReference type="HOGENOM" id="CLU_1481708_0_0_1"/>
<organism evidence="1 2">
    <name type="scientific">Batrachochytrium dendrobatidis (strain JAM81 / FGSC 10211)</name>
    <name type="common">Frog chytrid fungus</name>
    <dbReference type="NCBI Taxonomy" id="684364"/>
    <lineage>
        <taxon>Eukaryota</taxon>
        <taxon>Fungi</taxon>
        <taxon>Fungi incertae sedis</taxon>
        <taxon>Chytridiomycota</taxon>
        <taxon>Chytridiomycota incertae sedis</taxon>
        <taxon>Chytridiomycetes</taxon>
        <taxon>Rhizophydiales</taxon>
        <taxon>Rhizophydiales incertae sedis</taxon>
        <taxon>Batrachochytrium</taxon>
    </lineage>
</organism>
<dbReference type="GeneID" id="18244398"/>
<dbReference type="EMBL" id="GL882892">
    <property type="protein sequence ID" value="EGF77305.1"/>
    <property type="molecule type" value="Genomic_DNA"/>
</dbReference>
<dbReference type="PANTHER" id="PTHR37331">
    <property type="entry name" value="YALI0F11671P"/>
    <property type="match status" value="1"/>
</dbReference>
<name>F4PBD6_BATDJ</name>
<evidence type="ECO:0000313" key="2">
    <source>
        <dbReference type="Proteomes" id="UP000007241"/>
    </source>
</evidence>
<dbReference type="RefSeq" id="XP_006682033.1">
    <property type="nucleotide sequence ID" value="XM_006681970.1"/>
</dbReference>